<dbReference type="STRING" id="686832.A0A0C3CD36"/>
<proteinExistence type="inferred from homology"/>
<evidence type="ECO:0000256" key="4">
    <source>
        <dbReference type="ARBA" id="ARBA00023128"/>
    </source>
</evidence>
<keyword evidence="5" id="KW-0687">Ribonucleoprotein</keyword>
<evidence type="ECO:0000313" key="9">
    <source>
        <dbReference type="Proteomes" id="UP000053424"/>
    </source>
</evidence>
<keyword evidence="3" id="KW-0689">Ribosomal protein</keyword>
<evidence type="ECO:0000256" key="6">
    <source>
        <dbReference type="ARBA" id="ARBA00035132"/>
    </source>
</evidence>
<dbReference type="GO" id="GO:1990904">
    <property type="term" value="C:ribonucleoprotein complex"/>
    <property type="evidence" value="ECO:0007669"/>
    <property type="project" value="UniProtKB-KW"/>
</dbReference>
<feature type="compositionally biased region" description="Basic residues" evidence="7">
    <location>
        <begin position="90"/>
        <end position="102"/>
    </location>
</feature>
<dbReference type="PANTHER" id="PTHR13362:SF2">
    <property type="entry name" value="SMALL RIBOSOMAL SUBUNIT PROTEIN MS33"/>
    <property type="match status" value="1"/>
</dbReference>
<sequence length="114" mass="12983">MASAVRISAQAIRPARLAALTQLRCQLTETSYNPQSLRTGAKYLRARLRGPSMVGYYPDGFDIAQIVRRYPELEMVDEDEEERLVDVMDRKKRGKGAPKKAKTKSDSRRLGKKR</sequence>
<evidence type="ECO:0000256" key="2">
    <source>
        <dbReference type="ARBA" id="ARBA00008970"/>
    </source>
</evidence>
<feature type="compositionally biased region" description="Basic and acidic residues" evidence="7">
    <location>
        <begin position="103"/>
        <end position="114"/>
    </location>
</feature>
<organism evidence="8 9">
    <name type="scientific">Hebeloma cylindrosporum</name>
    <dbReference type="NCBI Taxonomy" id="76867"/>
    <lineage>
        <taxon>Eukaryota</taxon>
        <taxon>Fungi</taxon>
        <taxon>Dikarya</taxon>
        <taxon>Basidiomycota</taxon>
        <taxon>Agaricomycotina</taxon>
        <taxon>Agaricomycetes</taxon>
        <taxon>Agaricomycetidae</taxon>
        <taxon>Agaricales</taxon>
        <taxon>Agaricineae</taxon>
        <taxon>Hymenogastraceae</taxon>
        <taxon>Hebeloma</taxon>
    </lineage>
</organism>
<evidence type="ECO:0000313" key="8">
    <source>
        <dbReference type="EMBL" id="KIM42124.1"/>
    </source>
</evidence>
<dbReference type="AlphaFoldDB" id="A0A0C3CD36"/>
<gene>
    <name evidence="8" type="ORF">M413DRAFT_444590</name>
</gene>
<protein>
    <recommendedName>
        <fullName evidence="6">Small ribosomal subunit protein mS33</fullName>
    </recommendedName>
</protein>
<dbReference type="GO" id="GO:0005739">
    <property type="term" value="C:mitochondrion"/>
    <property type="evidence" value="ECO:0007669"/>
    <property type="project" value="UniProtKB-SubCell"/>
</dbReference>
<evidence type="ECO:0000256" key="1">
    <source>
        <dbReference type="ARBA" id="ARBA00004173"/>
    </source>
</evidence>
<dbReference type="HOGENOM" id="CLU_150777_0_1_1"/>
<feature type="region of interest" description="Disordered" evidence="7">
    <location>
        <begin position="85"/>
        <end position="114"/>
    </location>
</feature>
<dbReference type="Proteomes" id="UP000053424">
    <property type="component" value="Unassembled WGS sequence"/>
</dbReference>
<dbReference type="InterPro" id="IPR013219">
    <property type="entry name" value="Ribosomal_mS33"/>
</dbReference>
<accession>A0A0C3CD36</accession>
<dbReference type="Pfam" id="PF08293">
    <property type="entry name" value="MRP-S33"/>
    <property type="match status" value="1"/>
</dbReference>
<comment type="similarity">
    <text evidence="2">Belongs to the mitochondrion-specific ribosomal protein mS33 family.</text>
</comment>
<name>A0A0C3CD36_HEBCY</name>
<dbReference type="GO" id="GO:0005840">
    <property type="term" value="C:ribosome"/>
    <property type="evidence" value="ECO:0007669"/>
    <property type="project" value="UniProtKB-KW"/>
</dbReference>
<dbReference type="OrthoDB" id="2257454at2759"/>
<dbReference type="EMBL" id="KN831778">
    <property type="protein sequence ID" value="KIM42124.1"/>
    <property type="molecule type" value="Genomic_DNA"/>
</dbReference>
<evidence type="ECO:0000256" key="7">
    <source>
        <dbReference type="SAM" id="MobiDB-lite"/>
    </source>
</evidence>
<evidence type="ECO:0000256" key="5">
    <source>
        <dbReference type="ARBA" id="ARBA00023274"/>
    </source>
</evidence>
<comment type="subcellular location">
    <subcellularLocation>
        <location evidence="1">Mitochondrion</location>
    </subcellularLocation>
</comment>
<keyword evidence="4" id="KW-0496">Mitochondrion</keyword>
<keyword evidence="9" id="KW-1185">Reference proteome</keyword>
<reference evidence="9" key="2">
    <citation type="submission" date="2015-01" db="EMBL/GenBank/DDBJ databases">
        <title>Evolutionary Origins and Diversification of the Mycorrhizal Mutualists.</title>
        <authorList>
            <consortium name="DOE Joint Genome Institute"/>
            <consortium name="Mycorrhizal Genomics Consortium"/>
            <person name="Kohler A."/>
            <person name="Kuo A."/>
            <person name="Nagy L.G."/>
            <person name="Floudas D."/>
            <person name="Copeland A."/>
            <person name="Barry K.W."/>
            <person name="Cichocki N."/>
            <person name="Veneault-Fourrey C."/>
            <person name="LaButti K."/>
            <person name="Lindquist E.A."/>
            <person name="Lipzen A."/>
            <person name="Lundell T."/>
            <person name="Morin E."/>
            <person name="Murat C."/>
            <person name="Riley R."/>
            <person name="Ohm R."/>
            <person name="Sun H."/>
            <person name="Tunlid A."/>
            <person name="Henrissat B."/>
            <person name="Grigoriev I.V."/>
            <person name="Hibbett D.S."/>
            <person name="Martin F."/>
        </authorList>
    </citation>
    <scope>NUCLEOTIDE SEQUENCE [LARGE SCALE GENOMIC DNA]</scope>
    <source>
        <strain evidence="9">h7</strain>
    </source>
</reference>
<reference evidence="8 9" key="1">
    <citation type="submission" date="2014-04" db="EMBL/GenBank/DDBJ databases">
        <authorList>
            <consortium name="DOE Joint Genome Institute"/>
            <person name="Kuo A."/>
            <person name="Gay G."/>
            <person name="Dore J."/>
            <person name="Kohler A."/>
            <person name="Nagy L.G."/>
            <person name="Floudas D."/>
            <person name="Copeland A."/>
            <person name="Barry K.W."/>
            <person name="Cichocki N."/>
            <person name="Veneault-Fourrey C."/>
            <person name="LaButti K."/>
            <person name="Lindquist E.A."/>
            <person name="Lipzen A."/>
            <person name="Lundell T."/>
            <person name="Morin E."/>
            <person name="Murat C."/>
            <person name="Sun H."/>
            <person name="Tunlid A."/>
            <person name="Henrissat B."/>
            <person name="Grigoriev I.V."/>
            <person name="Hibbett D.S."/>
            <person name="Martin F."/>
            <person name="Nordberg H.P."/>
            <person name="Cantor M.N."/>
            <person name="Hua S.X."/>
        </authorList>
    </citation>
    <scope>NUCLEOTIDE SEQUENCE [LARGE SCALE GENOMIC DNA]</scope>
    <source>
        <strain evidence="9">h7</strain>
    </source>
</reference>
<dbReference type="PANTHER" id="PTHR13362">
    <property type="entry name" value="MITOCHONDRIAL RIBOSOMAL PROTEIN S33"/>
    <property type="match status" value="1"/>
</dbReference>
<evidence type="ECO:0000256" key="3">
    <source>
        <dbReference type="ARBA" id="ARBA00022980"/>
    </source>
</evidence>